<evidence type="ECO:0000256" key="6">
    <source>
        <dbReference type="ARBA" id="ARBA00023136"/>
    </source>
</evidence>
<dbReference type="GO" id="GO:0016020">
    <property type="term" value="C:membrane"/>
    <property type="evidence" value="ECO:0007669"/>
    <property type="project" value="UniProtKB-SubCell"/>
</dbReference>
<dbReference type="GO" id="GO:0015211">
    <property type="term" value="F:purine nucleoside transmembrane transporter activity"/>
    <property type="evidence" value="ECO:0007669"/>
    <property type="project" value="InterPro"/>
</dbReference>
<dbReference type="Pfam" id="PF16913">
    <property type="entry name" value="PUNUT"/>
    <property type="match status" value="1"/>
</dbReference>
<feature type="transmembrane region" description="Helical" evidence="7">
    <location>
        <begin position="101"/>
        <end position="120"/>
    </location>
</feature>
<dbReference type="PANTHER" id="PTHR31376:SF55">
    <property type="entry name" value="PURINE PERMEASE 1"/>
    <property type="match status" value="1"/>
</dbReference>
<dbReference type="Proteomes" id="UP000836841">
    <property type="component" value="Chromosome 1"/>
</dbReference>
<sequence length="134" mass="15345">MWNMWRSLANSSLLHQWRSTNLVHELSLNRRLSDHPHPSLFLLPQPPPQQPQPQHEENAQETKIFLMETPLFIASIVIGLLTGLDNYLYSYGLAYLPVPTSSLIVGTQLAFNAIFAFLMVKQKFTPFSINASFY</sequence>
<evidence type="ECO:0000256" key="7">
    <source>
        <dbReference type="SAM" id="Phobius"/>
    </source>
</evidence>
<keyword evidence="6 7" id="KW-0472">Membrane</keyword>
<evidence type="ECO:0000256" key="2">
    <source>
        <dbReference type="ARBA" id="ARBA00006213"/>
    </source>
</evidence>
<keyword evidence="4 7" id="KW-0812">Transmembrane</keyword>
<evidence type="ECO:0000256" key="5">
    <source>
        <dbReference type="ARBA" id="ARBA00022989"/>
    </source>
</evidence>
<keyword evidence="9" id="KW-1185">Reference proteome</keyword>
<dbReference type="EMBL" id="OU466857">
    <property type="protein sequence ID" value="CAH2034139.1"/>
    <property type="molecule type" value="Genomic_DNA"/>
</dbReference>
<dbReference type="AlphaFoldDB" id="A0AAU9R5Z0"/>
<protein>
    <submittedName>
        <fullName evidence="8">Uncharacterized protein</fullName>
    </submittedName>
</protein>
<feature type="transmembrane region" description="Helical" evidence="7">
    <location>
        <begin position="71"/>
        <end position="89"/>
    </location>
</feature>
<accession>A0AAU9R5Z0</accession>
<evidence type="ECO:0000313" key="8">
    <source>
        <dbReference type="EMBL" id="CAH2034139.1"/>
    </source>
</evidence>
<name>A0AAU9R5Z0_THLAR</name>
<keyword evidence="5 7" id="KW-1133">Transmembrane helix</keyword>
<evidence type="ECO:0000313" key="9">
    <source>
        <dbReference type="Proteomes" id="UP000836841"/>
    </source>
</evidence>
<gene>
    <name evidence="8" type="ORF">TAV2_LOCUS1051</name>
</gene>
<dbReference type="InterPro" id="IPR030182">
    <property type="entry name" value="PUP_plant"/>
</dbReference>
<dbReference type="GO" id="GO:0005345">
    <property type="term" value="F:purine nucleobase transmembrane transporter activity"/>
    <property type="evidence" value="ECO:0007669"/>
    <property type="project" value="UniProtKB-ARBA"/>
</dbReference>
<dbReference type="InterPro" id="IPR037185">
    <property type="entry name" value="EmrE-like"/>
</dbReference>
<reference evidence="8 9" key="1">
    <citation type="submission" date="2022-03" db="EMBL/GenBank/DDBJ databases">
        <authorList>
            <person name="Nunn A."/>
            <person name="Chopra R."/>
            <person name="Nunn A."/>
            <person name="Contreras Garrido A."/>
        </authorList>
    </citation>
    <scope>NUCLEOTIDE SEQUENCE [LARGE SCALE GENOMIC DNA]</scope>
</reference>
<organism evidence="8 9">
    <name type="scientific">Thlaspi arvense</name>
    <name type="common">Field penny-cress</name>
    <dbReference type="NCBI Taxonomy" id="13288"/>
    <lineage>
        <taxon>Eukaryota</taxon>
        <taxon>Viridiplantae</taxon>
        <taxon>Streptophyta</taxon>
        <taxon>Embryophyta</taxon>
        <taxon>Tracheophyta</taxon>
        <taxon>Spermatophyta</taxon>
        <taxon>Magnoliopsida</taxon>
        <taxon>eudicotyledons</taxon>
        <taxon>Gunneridae</taxon>
        <taxon>Pentapetalae</taxon>
        <taxon>rosids</taxon>
        <taxon>malvids</taxon>
        <taxon>Brassicales</taxon>
        <taxon>Brassicaceae</taxon>
        <taxon>Thlaspideae</taxon>
        <taxon>Thlaspi</taxon>
    </lineage>
</organism>
<keyword evidence="3" id="KW-0813">Transport</keyword>
<evidence type="ECO:0000256" key="4">
    <source>
        <dbReference type="ARBA" id="ARBA00022692"/>
    </source>
</evidence>
<dbReference type="SUPFAM" id="SSF103481">
    <property type="entry name" value="Multidrug resistance efflux transporter EmrE"/>
    <property type="match status" value="1"/>
</dbReference>
<comment type="similarity">
    <text evidence="2">Belongs to the purine permeases (TC 2.A.7.14) family.</text>
</comment>
<comment type="subcellular location">
    <subcellularLocation>
        <location evidence="1">Membrane</location>
        <topology evidence="1">Multi-pass membrane protein</topology>
    </subcellularLocation>
</comment>
<evidence type="ECO:0000256" key="1">
    <source>
        <dbReference type="ARBA" id="ARBA00004141"/>
    </source>
</evidence>
<dbReference type="PANTHER" id="PTHR31376">
    <property type="entry name" value="OS09G0467300 PROTEIN-RELATED"/>
    <property type="match status" value="1"/>
</dbReference>
<proteinExistence type="inferred from homology"/>
<evidence type="ECO:0000256" key="3">
    <source>
        <dbReference type="ARBA" id="ARBA00022448"/>
    </source>
</evidence>